<evidence type="ECO:0000313" key="3">
    <source>
        <dbReference type="Proteomes" id="UP001391051"/>
    </source>
</evidence>
<organism evidence="2 3">
    <name type="scientific">Apiospora aurea</name>
    <dbReference type="NCBI Taxonomy" id="335848"/>
    <lineage>
        <taxon>Eukaryota</taxon>
        <taxon>Fungi</taxon>
        <taxon>Dikarya</taxon>
        <taxon>Ascomycota</taxon>
        <taxon>Pezizomycotina</taxon>
        <taxon>Sordariomycetes</taxon>
        <taxon>Xylariomycetidae</taxon>
        <taxon>Amphisphaeriales</taxon>
        <taxon>Apiosporaceae</taxon>
        <taxon>Apiospora</taxon>
    </lineage>
</organism>
<sequence length="359" mass="38449">MPHTITLKEKKAKAGKFWFPLQLNLVQKPAPGPHEVLIKMEAAALNHRDYFLRQNAYPGLSFKSPMFSDGCGTVVELGPGCELAHLLDKKVVLTPFRGWKSNPEGPEDESVFSTIGGVNPHNDPGHDTLGMGQNYIAVHESEVELLPEHLSPLEGAALPCCGITAWRALMVKSSNAEPGRNILITGIGGGVALQALLFAVPLGINVYVTSGSDDKIARAVQLGAKGGVNYKNANWDKLLLAMLPAERPRIDAVVDGAGGNIVTKAMGVIKPGGVIASYGMTLGPVMDWPMPAALKNLELKGSILGSRTEFADMVQFVRDHQIKPIVSRSVKGLDCVDAIDGLFEDIKNGSQFGKLVIEM</sequence>
<dbReference type="EMBL" id="JAQQWE010000010">
    <property type="protein sequence ID" value="KAK7937876.1"/>
    <property type="molecule type" value="Genomic_DNA"/>
</dbReference>
<dbReference type="InterPro" id="IPR013149">
    <property type="entry name" value="ADH-like_C"/>
</dbReference>
<dbReference type="InterPro" id="IPR013154">
    <property type="entry name" value="ADH-like_N"/>
</dbReference>
<dbReference type="SUPFAM" id="SSF51735">
    <property type="entry name" value="NAD(P)-binding Rossmann-fold domains"/>
    <property type="match status" value="1"/>
</dbReference>
<keyword evidence="3" id="KW-1185">Reference proteome</keyword>
<proteinExistence type="predicted"/>
<dbReference type="Gene3D" id="3.90.180.10">
    <property type="entry name" value="Medium-chain alcohol dehydrogenases, catalytic domain"/>
    <property type="match status" value="1"/>
</dbReference>
<gene>
    <name evidence="2" type="ORF">PG986_014744</name>
</gene>
<reference evidence="2 3" key="1">
    <citation type="submission" date="2023-01" db="EMBL/GenBank/DDBJ databases">
        <title>Analysis of 21 Apiospora genomes using comparative genomics revels a genus with tremendous synthesis potential of carbohydrate active enzymes and secondary metabolites.</title>
        <authorList>
            <person name="Sorensen T."/>
        </authorList>
    </citation>
    <scope>NUCLEOTIDE SEQUENCE [LARGE SCALE GENOMIC DNA]</scope>
    <source>
        <strain evidence="2 3">CBS 24483</strain>
    </source>
</reference>
<dbReference type="Pfam" id="PF08240">
    <property type="entry name" value="ADH_N"/>
    <property type="match status" value="1"/>
</dbReference>
<dbReference type="Pfam" id="PF00107">
    <property type="entry name" value="ADH_zinc_N"/>
    <property type="match status" value="1"/>
</dbReference>
<dbReference type="InterPro" id="IPR020843">
    <property type="entry name" value="ER"/>
</dbReference>
<comment type="caution">
    <text evidence="2">The sequence shown here is derived from an EMBL/GenBank/DDBJ whole genome shotgun (WGS) entry which is preliminary data.</text>
</comment>
<dbReference type="PANTHER" id="PTHR45033:SF3">
    <property type="entry name" value="DEHYDROGENASE, PUTATIVE (AFU_ORTHOLOGUE AFUA_2G13270)-RELATED"/>
    <property type="match status" value="1"/>
</dbReference>
<dbReference type="Proteomes" id="UP001391051">
    <property type="component" value="Unassembled WGS sequence"/>
</dbReference>
<dbReference type="SMART" id="SM00829">
    <property type="entry name" value="PKS_ER"/>
    <property type="match status" value="1"/>
</dbReference>
<dbReference type="InterPro" id="IPR011032">
    <property type="entry name" value="GroES-like_sf"/>
</dbReference>
<protein>
    <submittedName>
        <fullName evidence="2">Zinc-binding dehydrogenase</fullName>
    </submittedName>
</protein>
<dbReference type="InterPro" id="IPR036291">
    <property type="entry name" value="NAD(P)-bd_dom_sf"/>
</dbReference>
<dbReference type="PANTHER" id="PTHR45033">
    <property type="match status" value="1"/>
</dbReference>
<dbReference type="RefSeq" id="XP_066693204.1">
    <property type="nucleotide sequence ID" value="XM_066850966.1"/>
</dbReference>
<dbReference type="SUPFAM" id="SSF50129">
    <property type="entry name" value="GroES-like"/>
    <property type="match status" value="1"/>
</dbReference>
<feature type="domain" description="Enoyl reductase (ER)" evidence="1">
    <location>
        <begin position="21"/>
        <end position="357"/>
    </location>
</feature>
<evidence type="ECO:0000313" key="2">
    <source>
        <dbReference type="EMBL" id="KAK7937876.1"/>
    </source>
</evidence>
<evidence type="ECO:0000259" key="1">
    <source>
        <dbReference type="SMART" id="SM00829"/>
    </source>
</evidence>
<dbReference type="Gene3D" id="3.40.50.720">
    <property type="entry name" value="NAD(P)-binding Rossmann-like Domain"/>
    <property type="match status" value="1"/>
</dbReference>
<name>A0ABR1PTV1_9PEZI</name>
<dbReference type="InterPro" id="IPR052711">
    <property type="entry name" value="Zinc_ADH-like"/>
</dbReference>
<accession>A0ABR1PTV1</accession>
<dbReference type="GeneID" id="92084028"/>